<name>X0XPL9_9ZZZZ</name>
<reference evidence="1" key="1">
    <citation type="journal article" date="2014" name="Front. Microbiol.">
        <title>High frequency of phylogenetically diverse reductive dehalogenase-homologous genes in deep subseafloor sedimentary metagenomes.</title>
        <authorList>
            <person name="Kawai M."/>
            <person name="Futagami T."/>
            <person name="Toyoda A."/>
            <person name="Takaki Y."/>
            <person name="Nishi S."/>
            <person name="Hori S."/>
            <person name="Arai W."/>
            <person name="Tsubouchi T."/>
            <person name="Morono Y."/>
            <person name="Uchiyama I."/>
            <person name="Ito T."/>
            <person name="Fujiyama A."/>
            <person name="Inagaki F."/>
            <person name="Takami H."/>
        </authorList>
    </citation>
    <scope>NUCLEOTIDE SEQUENCE</scope>
    <source>
        <strain evidence="1">Expedition CK06-06</strain>
    </source>
</reference>
<accession>X0XPL9</accession>
<sequence>MVEVDDATFKEIENELRDIINWIKVFEEEYDLPAEVVNQLRTRLEGTAKKLGLEVIK</sequence>
<dbReference type="AlphaFoldDB" id="X0XPL9"/>
<gene>
    <name evidence="1" type="ORF">S01H1_55697</name>
</gene>
<evidence type="ECO:0000313" key="1">
    <source>
        <dbReference type="EMBL" id="GAG26901.1"/>
    </source>
</evidence>
<dbReference type="EMBL" id="BARS01036217">
    <property type="protein sequence ID" value="GAG26901.1"/>
    <property type="molecule type" value="Genomic_DNA"/>
</dbReference>
<comment type="caution">
    <text evidence="1">The sequence shown here is derived from an EMBL/GenBank/DDBJ whole genome shotgun (WGS) entry which is preliminary data.</text>
</comment>
<organism evidence="1">
    <name type="scientific">marine sediment metagenome</name>
    <dbReference type="NCBI Taxonomy" id="412755"/>
    <lineage>
        <taxon>unclassified sequences</taxon>
        <taxon>metagenomes</taxon>
        <taxon>ecological metagenomes</taxon>
    </lineage>
</organism>
<proteinExistence type="predicted"/>
<protein>
    <submittedName>
        <fullName evidence="1">Uncharacterized protein</fullName>
    </submittedName>
</protein>